<gene>
    <name evidence="6" type="ordered locus">Mpet_0464</name>
</gene>
<dbReference type="Proteomes" id="UP000006565">
    <property type="component" value="Chromosome"/>
</dbReference>
<dbReference type="GeneID" id="9742912"/>
<dbReference type="Pfam" id="PF13187">
    <property type="entry name" value="Fer4_9"/>
    <property type="match status" value="1"/>
</dbReference>
<dbReference type="PROSITE" id="PS51379">
    <property type="entry name" value="4FE4S_FER_2"/>
    <property type="match status" value="2"/>
</dbReference>
<keyword evidence="3" id="KW-0408">Iron</keyword>
<sequence length="128" mass="14066">MGKITFTMAKRILKNLVGGPATLRYPFEPAKRYDASRGHIEINIDDCIFCGLCSKNCPADAIEVSKPDRTWEIDRFRCIICNSCVEACPKDCLSTSNVYKEPVLSGPVKDKVIGPEVEAEKEAPAGAE</sequence>
<keyword evidence="7" id="KW-1185">Reference proteome</keyword>
<evidence type="ECO:0000313" key="7">
    <source>
        <dbReference type="Proteomes" id="UP000006565"/>
    </source>
</evidence>
<dbReference type="PROSITE" id="PS00198">
    <property type="entry name" value="4FE4S_FER_1"/>
    <property type="match status" value="2"/>
</dbReference>
<dbReference type="eggNOG" id="arCOG01543">
    <property type="taxonomic scope" value="Archaea"/>
</dbReference>
<proteinExistence type="predicted"/>
<protein>
    <submittedName>
        <fullName evidence="6">4Fe-4S ferredoxin iron-sulfur binding domain protein</fullName>
    </submittedName>
</protein>
<dbReference type="GO" id="GO:0016651">
    <property type="term" value="F:oxidoreductase activity, acting on NAD(P)H"/>
    <property type="evidence" value="ECO:0007669"/>
    <property type="project" value="InterPro"/>
</dbReference>
<dbReference type="OrthoDB" id="23478at2157"/>
<feature type="domain" description="4Fe-4S ferredoxin-type" evidence="5">
    <location>
        <begin position="69"/>
        <end position="98"/>
    </location>
</feature>
<evidence type="ECO:0000259" key="5">
    <source>
        <dbReference type="PROSITE" id="PS51379"/>
    </source>
</evidence>
<dbReference type="EMBL" id="CP002117">
    <property type="protein sequence ID" value="ADN35238.1"/>
    <property type="molecule type" value="Genomic_DNA"/>
</dbReference>
<dbReference type="InterPro" id="IPR010226">
    <property type="entry name" value="NADH_quinone_OxRdtase_chainI"/>
</dbReference>
<dbReference type="InterPro" id="IPR017900">
    <property type="entry name" value="4Fe4S_Fe_S_CS"/>
</dbReference>
<evidence type="ECO:0000256" key="3">
    <source>
        <dbReference type="ARBA" id="ARBA00023004"/>
    </source>
</evidence>
<reference evidence="6 7" key="1">
    <citation type="journal article" date="2010" name="Stand. Genomic Sci.">
        <title>Complete genome sequence of Methanoplanus petrolearius type strain (SEBR 4847).</title>
        <authorList>
            <person name="Brambilla E."/>
            <person name="Djao O.D."/>
            <person name="Daligault H."/>
            <person name="Lapidus A."/>
            <person name="Lucas S."/>
            <person name="Hammon N."/>
            <person name="Nolan M."/>
            <person name="Tice H."/>
            <person name="Cheng J.F."/>
            <person name="Han C."/>
            <person name="Tapia R."/>
            <person name="Goodwin L."/>
            <person name="Pitluck S."/>
            <person name="Liolios K."/>
            <person name="Ivanova N."/>
            <person name="Mavromatis K."/>
            <person name="Mikhailova N."/>
            <person name="Pati A."/>
            <person name="Chen A."/>
            <person name="Palaniappan K."/>
            <person name="Land M."/>
            <person name="Hauser L."/>
            <person name="Chang Y.J."/>
            <person name="Jeffries C.D."/>
            <person name="Rohde M."/>
            <person name="Spring S."/>
            <person name="Sikorski J."/>
            <person name="Goker M."/>
            <person name="Woyke T."/>
            <person name="Bristow J."/>
            <person name="Eisen J.A."/>
            <person name="Markowitz V."/>
            <person name="Hugenholtz P."/>
            <person name="Kyrpides N.C."/>
            <person name="Klenk H.P."/>
        </authorList>
    </citation>
    <scope>NUCLEOTIDE SEQUENCE [LARGE SCALE GENOMIC DNA]</scope>
    <source>
        <strain evidence="7">DSM 11571 / OCM 486 / SEBR 4847</strain>
    </source>
</reference>
<evidence type="ECO:0000313" key="6">
    <source>
        <dbReference type="EMBL" id="ADN35238.1"/>
    </source>
</evidence>
<evidence type="ECO:0000256" key="1">
    <source>
        <dbReference type="ARBA" id="ARBA00022485"/>
    </source>
</evidence>
<dbReference type="AlphaFoldDB" id="E1RH14"/>
<keyword evidence="1" id="KW-0004">4Fe-4S</keyword>
<evidence type="ECO:0000256" key="2">
    <source>
        <dbReference type="ARBA" id="ARBA00022723"/>
    </source>
</evidence>
<keyword evidence="2" id="KW-0479">Metal-binding</keyword>
<dbReference type="Gene3D" id="3.30.70.20">
    <property type="match status" value="2"/>
</dbReference>
<keyword evidence="4" id="KW-0411">Iron-sulfur</keyword>
<dbReference type="PANTHER" id="PTHR10849">
    <property type="entry name" value="NADH DEHYDROGENASE UBIQUINONE IRON-SULFUR PROTEIN 8, MITOCHONDRIAL"/>
    <property type="match status" value="1"/>
</dbReference>
<organism evidence="6 7">
    <name type="scientific">Methanolacinia petrolearia (strain DSM 11571 / OCM 486 / SEBR 4847)</name>
    <name type="common">Methanoplanus petrolearius</name>
    <dbReference type="NCBI Taxonomy" id="679926"/>
    <lineage>
        <taxon>Archaea</taxon>
        <taxon>Methanobacteriati</taxon>
        <taxon>Methanobacteriota</taxon>
        <taxon>Stenosarchaea group</taxon>
        <taxon>Methanomicrobia</taxon>
        <taxon>Methanomicrobiales</taxon>
        <taxon>Methanomicrobiaceae</taxon>
        <taxon>Methanolacinia</taxon>
    </lineage>
</organism>
<dbReference type="RefSeq" id="WP_013328416.1">
    <property type="nucleotide sequence ID" value="NC_014507.1"/>
</dbReference>
<dbReference type="InterPro" id="IPR017896">
    <property type="entry name" value="4Fe4S_Fe-S-bd"/>
</dbReference>
<dbReference type="GO" id="GO:0051539">
    <property type="term" value="F:4 iron, 4 sulfur cluster binding"/>
    <property type="evidence" value="ECO:0007669"/>
    <property type="project" value="UniProtKB-KW"/>
</dbReference>
<dbReference type="SUPFAM" id="SSF46548">
    <property type="entry name" value="alpha-helical ferredoxin"/>
    <property type="match status" value="1"/>
</dbReference>
<accession>E1RH14</accession>
<dbReference type="KEGG" id="mpi:Mpet_0464"/>
<dbReference type="HOGENOM" id="CLU_067218_4_6_2"/>
<feature type="domain" description="4Fe-4S ferredoxin-type" evidence="5">
    <location>
        <begin position="38"/>
        <end position="67"/>
    </location>
</feature>
<dbReference type="STRING" id="679926.Mpet_0464"/>
<dbReference type="GO" id="GO:0046872">
    <property type="term" value="F:metal ion binding"/>
    <property type="evidence" value="ECO:0007669"/>
    <property type="project" value="UniProtKB-KW"/>
</dbReference>
<dbReference type="GO" id="GO:0016020">
    <property type="term" value="C:membrane"/>
    <property type="evidence" value="ECO:0007669"/>
    <property type="project" value="InterPro"/>
</dbReference>
<evidence type="ECO:0000256" key="4">
    <source>
        <dbReference type="ARBA" id="ARBA00023014"/>
    </source>
</evidence>
<name>E1RH14_METP4</name>